<evidence type="ECO:0000313" key="2">
    <source>
        <dbReference type="EMBL" id="KAJ1146258.1"/>
    </source>
</evidence>
<comment type="caution">
    <text evidence="2">The sequence shown here is derived from an EMBL/GenBank/DDBJ whole genome shotgun (WGS) entry which is preliminary data.</text>
</comment>
<proteinExistence type="predicted"/>
<feature type="non-terminal residue" evidence="2">
    <location>
        <position position="118"/>
    </location>
</feature>
<feature type="region of interest" description="Disordered" evidence="1">
    <location>
        <begin position="1"/>
        <end position="64"/>
    </location>
</feature>
<dbReference type="AlphaFoldDB" id="A0AAV7R1Q9"/>
<dbReference type="EMBL" id="JANPWB010000010">
    <property type="protein sequence ID" value="KAJ1146258.1"/>
    <property type="molecule type" value="Genomic_DNA"/>
</dbReference>
<gene>
    <name evidence="2" type="ORF">NDU88_012536</name>
</gene>
<protein>
    <submittedName>
        <fullName evidence="2">Uncharacterized protein</fullName>
    </submittedName>
</protein>
<sequence>MAKDHDYNASAQKVKPTEVLASASSDHSSEKGDNTPCKCKKKSHHQEEHLPTFEPEDIVHPRSSLWLPPPEVADYVESHIRHGFDFTSKVTETPELNPTLVTFLKKSSKDPKKVIDRA</sequence>
<evidence type="ECO:0000256" key="1">
    <source>
        <dbReference type="SAM" id="MobiDB-lite"/>
    </source>
</evidence>
<dbReference type="Proteomes" id="UP001066276">
    <property type="component" value="Chromosome 6"/>
</dbReference>
<name>A0AAV7R1Q9_PLEWA</name>
<accession>A0AAV7R1Q9</accession>
<reference evidence="2" key="1">
    <citation type="journal article" date="2022" name="bioRxiv">
        <title>Sequencing and chromosome-scale assembly of the giantPleurodeles waltlgenome.</title>
        <authorList>
            <person name="Brown T."/>
            <person name="Elewa A."/>
            <person name="Iarovenko S."/>
            <person name="Subramanian E."/>
            <person name="Araus A.J."/>
            <person name="Petzold A."/>
            <person name="Susuki M."/>
            <person name="Suzuki K.-i.T."/>
            <person name="Hayashi T."/>
            <person name="Toyoda A."/>
            <person name="Oliveira C."/>
            <person name="Osipova E."/>
            <person name="Leigh N.D."/>
            <person name="Simon A."/>
            <person name="Yun M.H."/>
        </authorList>
    </citation>
    <scope>NUCLEOTIDE SEQUENCE</scope>
    <source>
        <strain evidence="2">20211129_DDA</strain>
        <tissue evidence="2">Liver</tissue>
    </source>
</reference>
<keyword evidence="3" id="KW-1185">Reference proteome</keyword>
<evidence type="ECO:0000313" key="3">
    <source>
        <dbReference type="Proteomes" id="UP001066276"/>
    </source>
</evidence>
<organism evidence="2 3">
    <name type="scientific">Pleurodeles waltl</name>
    <name type="common">Iberian ribbed newt</name>
    <dbReference type="NCBI Taxonomy" id="8319"/>
    <lineage>
        <taxon>Eukaryota</taxon>
        <taxon>Metazoa</taxon>
        <taxon>Chordata</taxon>
        <taxon>Craniata</taxon>
        <taxon>Vertebrata</taxon>
        <taxon>Euteleostomi</taxon>
        <taxon>Amphibia</taxon>
        <taxon>Batrachia</taxon>
        <taxon>Caudata</taxon>
        <taxon>Salamandroidea</taxon>
        <taxon>Salamandridae</taxon>
        <taxon>Pleurodelinae</taxon>
        <taxon>Pleurodeles</taxon>
    </lineage>
</organism>